<evidence type="ECO:0000313" key="2">
    <source>
        <dbReference type="Proteomes" id="UP000620327"/>
    </source>
</evidence>
<sequence>MKQVSNAYKLSMKSLLREQSFVEITFSQVDTAAATDGNWVSNGAQSYSEFDTLDYGYDYQESYAALELNRWALDGNTVIVPSSGTMYDGFVSSHMSNAEGKFTTPAVLTRAFSNPHTFPGITLTFDTRYQEWPDTVTVDFYLNGTALESLTLPVEGTELVINTKVTSCDKIVLTMGNTLPYRRPRLQQVLYGVQKKFGNDDIVSIKESHDVDPLSRRLPQETMQFVLLDYEHNYDPDNPKGIYAYLDKKSPISLRYGYMLPTGKVEWLKADKYVLNSKPKAAKNQATFTGTGLVGSLTGTFYKSKLGSKNFYDIAEEVLLDADLTLTAQGTHPWVIDPTLKQMFTTAALPIDSHMNCLQLIAHACRCRLFTDDDNIIHIKPFGVTVVGIYSGVWADNGHLWYSEWDTVDRGNKVGNTYAALELNRWTLDGGDQVIVEDTDPSGRGFISEAMTAADGTYTTKPTFTKTFDVSHDLPVLALRFDTPLGEYPTSIQVKYYAGTKLLDTQTVKGITSAEVFVNSEAAIDCTKIEVTMDGGLPYRRMRVSKLYYRETDFTLDFDSIDKDSQSIAKIDQLKAVSVAKYAYTAANDTTKLFEGTTTETQLHVEFSGLAQDVSISVSGGSLVSSNIYARAADLVLSSGTKTVVITGKTLSENSVVVSYPVALDGEIDKEENPLITNDTMCAALADQVKKYLQMRNTYQTKYRGNPELEVGDVIGLQTLYTDEMDALILVDEITFNGSLSGKLKVKGLI</sequence>
<reference evidence="1" key="1">
    <citation type="submission" date="2020-08" db="EMBL/GenBank/DDBJ databases">
        <title>Genome public.</title>
        <authorList>
            <person name="Liu C."/>
            <person name="Sun Q."/>
        </authorList>
    </citation>
    <scope>NUCLEOTIDE SEQUENCE</scope>
    <source>
        <strain evidence="1">BX15</strain>
    </source>
</reference>
<dbReference type="Proteomes" id="UP000620327">
    <property type="component" value="Unassembled WGS sequence"/>
</dbReference>
<keyword evidence="2" id="KW-1185">Reference proteome</keyword>
<protein>
    <submittedName>
        <fullName evidence="1">Uncharacterized protein</fullName>
    </submittedName>
</protein>
<comment type="caution">
    <text evidence="1">The sequence shown here is derived from an EMBL/GenBank/DDBJ whole genome shotgun (WGS) entry which is preliminary data.</text>
</comment>
<dbReference type="AlphaFoldDB" id="A0A923MJZ6"/>
<gene>
    <name evidence="1" type="ORF">H8Z83_15435</name>
</gene>
<proteinExistence type="predicted"/>
<dbReference type="EMBL" id="JACOQI010000020">
    <property type="protein sequence ID" value="MBC5771693.1"/>
    <property type="molecule type" value="Genomic_DNA"/>
</dbReference>
<dbReference type="RefSeq" id="WP_187015885.1">
    <property type="nucleotide sequence ID" value="NZ_JACOQI010000020.1"/>
</dbReference>
<organism evidence="1 2">
    <name type="scientific">Dysosmobacter segnis</name>
    <dbReference type="NCBI Taxonomy" id="2763042"/>
    <lineage>
        <taxon>Bacteria</taxon>
        <taxon>Bacillati</taxon>
        <taxon>Bacillota</taxon>
        <taxon>Clostridia</taxon>
        <taxon>Eubacteriales</taxon>
        <taxon>Oscillospiraceae</taxon>
        <taxon>Dysosmobacter</taxon>
    </lineage>
</organism>
<name>A0A923MJZ6_9FIRM</name>
<accession>A0A923MJZ6</accession>
<evidence type="ECO:0000313" key="1">
    <source>
        <dbReference type="EMBL" id="MBC5771693.1"/>
    </source>
</evidence>